<proteinExistence type="predicted"/>
<protein>
    <submittedName>
        <fullName evidence="2">Uncharacterized protein</fullName>
    </submittedName>
</protein>
<feature type="region of interest" description="Disordered" evidence="1">
    <location>
        <begin position="1"/>
        <end position="67"/>
    </location>
</feature>
<comment type="caution">
    <text evidence="2">The sequence shown here is derived from an EMBL/GenBank/DDBJ whole genome shotgun (WGS) entry which is preliminary data.</text>
</comment>
<evidence type="ECO:0000313" key="3">
    <source>
        <dbReference type="Proteomes" id="UP001066276"/>
    </source>
</evidence>
<evidence type="ECO:0000256" key="1">
    <source>
        <dbReference type="SAM" id="MobiDB-lite"/>
    </source>
</evidence>
<evidence type="ECO:0000313" key="2">
    <source>
        <dbReference type="EMBL" id="KAJ1148109.1"/>
    </source>
</evidence>
<gene>
    <name evidence="2" type="ORF">NDU88_000949</name>
</gene>
<name>A0AAV7R5M6_PLEWA</name>
<dbReference type="Proteomes" id="UP001066276">
    <property type="component" value="Chromosome 5"/>
</dbReference>
<keyword evidence="3" id="KW-1185">Reference proteome</keyword>
<organism evidence="2 3">
    <name type="scientific">Pleurodeles waltl</name>
    <name type="common">Iberian ribbed newt</name>
    <dbReference type="NCBI Taxonomy" id="8319"/>
    <lineage>
        <taxon>Eukaryota</taxon>
        <taxon>Metazoa</taxon>
        <taxon>Chordata</taxon>
        <taxon>Craniata</taxon>
        <taxon>Vertebrata</taxon>
        <taxon>Euteleostomi</taxon>
        <taxon>Amphibia</taxon>
        <taxon>Batrachia</taxon>
        <taxon>Caudata</taxon>
        <taxon>Salamandroidea</taxon>
        <taxon>Salamandridae</taxon>
        <taxon>Pleurodelinae</taxon>
        <taxon>Pleurodeles</taxon>
    </lineage>
</organism>
<accession>A0AAV7R5M6</accession>
<dbReference type="EMBL" id="JANPWB010000009">
    <property type="protein sequence ID" value="KAJ1148109.1"/>
    <property type="molecule type" value="Genomic_DNA"/>
</dbReference>
<reference evidence="2" key="1">
    <citation type="journal article" date="2022" name="bioRxiv">
        <title>Sequencing and chromosome-scale assembly of the giantPleurodeles waltlgenome.</title>
        <authorList>
            <person name="Brown T."/>
            <person name="Elewa A."/>
            <person name="Iarovenko S."/>
            <person name="Subramanian E."/>
            <person name="Araus A.J."/>
            <person name="Petzold A."/>
            <person name="Susuki M."/>
            <person name="Suzuki K.-i.T."/>
            <person name="Hayashi T."/>
            <person name="Toyoda A."/>
            <person name="Oliveira C."/>
            <person name="Osipova E."/>
            <person name="Leigh N.D."/>
            <person name="Simon A."/>
            <person name="Yun M.H."/>
        </authorList>
    </citation>
    <scope>NUCLEOTIDE SEQUENCE</scope>
    <source>
        <strain evidence="2">20211129_DDA</strain>
        <tissue evidence="2">Liver</tissue>
    </source>
</reference>
<sequence>MLRGSAAPRSARHRFASGQASSAQRSLRKGVTASAACRRPRQVNAASSVSGALSGMVPPHAGSASVL</sequence>
<dbReference type="AlphaFoldDB" id="A0AAV7R5M6"/>